<accession>A0A9W8ZB79</accession>
<reference evidence="1" key="1">
    <citation type="submission" date="2022-10" db="EMBL/GenBank/DDBJ databases">
        <title>Tapping the CABI collections for fungal endophytes: first genome assemblies for Collariella, Neodidymelliopsis, Ascochyta clinopodiicola, Didymella pomorum, Didymosphaeria variabile, Neocosmospora piperis and Neocucurbitaria cava.</title>
        <authorList>
            <person name="Hill R."/>
        </authorList>
    </citation>
    <scope>NUCLEOTIDE SEQUENCE</scope>
    <source>
        <strain evidence="1">IMI 355091</strain>
    </source>
</reference>
<dbReference type="EMBL" id="JAPEVA010000061">
    <property type="protein sequence ID" value="KAJ4402453.1"/>
    <property type="molecule type" value="Genomic_DNA"/>
</dbReference>
<dbReference type="Proteomes" id="UP001140510">
    <property type="component" value="Unassembled WGS sequence"/>
</dbReference>
<evidence type="ECO:0000313" key="2">
    <source>
        <dbReference type="Proteomes" id="UP001140510"/>
    </source>
</evidence>
<comment type="caution">
    <text evidence="1">The sequence shown here is derived from an EMBL/GenBank/DDBJ whole genome shotgun (WGS) entry which is preliminary data.</text>
</comment>
<keyword evidence="2" id="KW-1185">Reference proteome</keyword>
<protein>
    <submittedName>
        <fullName evidence="1">Uncharacterized protein</fullName>
    </submittedName>
</protein>
<gene>
    <name evidence="1" type="ORF">N0V91_007167</name>
</gene>
<name>A0A9W8ZB79_9PLEO</name>
<evidence type="ECO:0000313" key="1">
    <source>
        <dbReference type="EMBL" id="KAJ4402453.1"/>
    </source>
</evidence>
<organism evidence="1 2">
    <name type="scientific">Didymella pomorum</name>
    <dbReference type="NCBI Taxonomy" id="749634"/>
    <lineage>
        <taxon>Eukaryota</taxon>
        <taxon>Fungi</taxon>
        <taxon>Dikarya</taxon>
        <taxon>Ascomycota</taxon>
        <taxon>Pezizomycotina</taxon>
        <taxon>Dothideomycetes</taxon>
        <taxon>Pleosporomycetidae</taxon>
        <taxon>Pleosporales</taxon>
        <taxon>Pleosporineae</taxon>
        <taxon>Didymellaceae</taxon>
        <taxon>Didymella</taxon>
    </lineage>
</organism>
<sequence length="170" mass="18470">MCNGQCEAPCFVSPHPALLSRTKLFEAQGRVGAAAQARIKTAFPPQSGILGLNDGAIFPKSHFAPNASLKKVAAAALEREPLRNAIRIFVVVVDFQDVKCPPGTVERHLDLWFSKGRISTGSVTEYYSEVSNNAVSLTGDVLGPFTLKEKMAHYANNRKLPSQLHTHKEG</sequence>
<proteinExistence type="predicted"/>
<dbReference type="AlphaFoldDB" id="A0A9W8ZB79"/>
<dbReference type="OrthoDB" id="9986966at2759"/>